<organism evidence="5 6">
    <name type="scientific">Deinococcus piscis</name>
    <dbReference type="NCBI Taxonomy" id="394230"/>
    <lineage>
        <taxon>Bacteria</taxon>
        <taxon>Thermotogati</taxon>
        <taxon>Deinococcota</taxon>
        <taxon>Deinococci</taxon>
        <taxon>Deinococcales</taxon>
        <taxon>Deinococcaceae</taxon>
        <taxon>Deinococcus</taxon>
    </lineage>
</organism>
<evidence type="ECO:0000313" key="6">
    <source>
        <dbReference type="Proteomes" id="UP000632154"/>
    </source>
</evidence>
<gene>
    <name evidence="5" type="ORF">GCM10017783_21110</name>
</gene>
<evidence type="ECO:0000256" key="3">
    <source>
        <dbReference type="SAM" id="SignalP"/>
    </source>
</evidence>
<proteinExistence type="inferred from homology"/>
<evidence type="ECO:0000256" key="2">
    <source>
        <dbReference type="SAM" id="MobiDB-lite"/>
    </source>
</evidence>
<name>A0ABQ3KCB3_9DEIO</name>
<dbReference type="InterPro" id="IPR036423">
    <property type="entry name" value="SOD-like_Cu/Zn_dom_sf"/>
</dbReference>
<dbReference type="CDD" id="cd00305">
    <property type="entry name" value="Cu-Zn_Superoxide_Dismutase"/>
    <property type="match status" value="1"/>
</dbReference>
<dbReference type="InterPro" id="IPR001424">
    <property type="entry name" value="SOD_Cu_Zn_dom"/>
</dbReference>
<dbReference type="SUPFAM" id="SSF49329">
    <property type="entry name" value="Cu,Zn superoxide dismutase-like"/>
    <property type="match status" value="1"/>
</dbReference>
<dbReference type="PANTHER" id="PTHR10003">
    <property type="entry name" value="SUPEROXIDE DISMUTASE CU-ZN -RELATED"/>
    <property type="match status" value="1"/>
</dbReference>
<comment type="similarity">
    <text evidence="1">Belongs to the Cu-Zn superoxide dismutase family.</text>
</comment>
<feature type="region of interest" description="Disordered" evidence="2">
    <location>
        <begin position="160"/>
        <end position="179"/>
    </location>
</feature>
<protein>
    <recommendedName>
        <fullName evidence="4">Superoxide dismutase copper/zinc binding domain-containing protein</fullName>
    </recommendedName>
</protein>
<dbReference type="InterPro" id="IPR024134">
    <property type="entry name" value="SOD_Cu/Zn_/chaperone"/>
</dbReference>
<feature type="domain" description="Superoxide dismutase copper/zinc binding" evidence="4">
    <location>
        <begin position="100"/>
        <end position="239"/>
    </location>
</feature>
<keyword evidence="3" id="KW-0732">Signal</keyword>
<evidence type="ECO:0000259" key="4">
    <source>
        <dbReference type="Pfam" id="PF00080"/>
    </source>
</evidence>
<reference evidence="6" key="1">
    <citation type="journal article" date="2019" name="Int. J. Syst. Evol. Microbiol.">
        <title>The Global Catalogue of Microorganisms (GCM) 10K type strain sequencing project: providing services to taxonomists for standard genome sequencing and annotation.</title>
        <authorList>
            <consortium name="The Broad Institute Genomics Platform"/>
            <consortium name="The Broad Institute Genome Sequencing Center for Infectious Disease"/>
            <person name="Wu L."/>
            <person name="Ma J."/>
        </authorList>
    </citation>
    <scope>NUCLEOTIDE SEQUENCE [LARGE SCALE GENOMIC DNA]</scope>
    <source>
        <strain evidence="6">CGMCC 1.18439</strain>
    </source>
</reference>
<dbReference type="Proteomes" id="UP000632154">
    <property type="component" value="Unassembled WGS sequence"/>
</dbReference>
<sequence>MNRTRTLLLLPLAALSLSSLAAAGGGYVPAPAPVAAPAPVTVPRAPVATPAAASTTTVTASTVTAPTTASQTATETAAATSGGMGLTTATAQLRDASGAVKGAVTFSQLPGNELLVSVQAEGLTPGKHGMHVHAVGQCSDKVVDGKPTVFGAAEGHFDPAATGKHATPETPTTQAHAGDLPMLEVGADGRGRADFSTRKFSVQGDTGVVGRSLIVHAGEDDYQTNPAGNSGARVLCGVIETASN</sequence>
<keyword evidence="6" id="KW-1185">Reference proteome</keyword>
<dbReference type="EMBL" id="BNAL01000031">
    <property type="protein sequence ID" value="GHG08326.1"/>
    <property type="molecule type" value="Genomic_DNA"/>
</dbReference>
<dbReference type="Gene3D" id="2.60.40.200">
    <property type="entry name" value="Superoxide dismutase, copper/zinc binding domain"/>
    <property type="match status" value="1"/>
</dbReference>
<evidence type="ECO:0000256" key="1">
    <source>
        <dbReference type="ARBA" id="ARBA00010457"/>
    </source>
</evidence>
<dbReference type="Pfam" id="PF00080">
    <property type="entry name" value="Sod_Cu"/>
    <property type="match status" value="1"/>
</dbReference>
<feature type="signal peptide" evidence="3">
    <location>
        <begin position="1"/>
        <end position="21"/>
    </location>
</feature>
<feature type="chain" id="PRO_5047479011" description="Superoxide dismutase copper/zinc binding domain-containing protein" evidence="3">
    <location>
        <begin position="22"/>
        <end position="244"/>
    </location>
</feature>
<dbReference type="RefSeq" id="WP_189643710.1">
    <property type="nucleotide sequence ID" value="NZ_BNAL01000031.1"/>
</dbReference>
<comment type="caution">
    <text evidence="5">The sequence shown here is derived from an EMBL/GenBank/DDBJ whole genome shotgun (WGS) entry which is preliminary data.</text>
</comment>
<evidence type="ECO:0000313" key="5">
    <source>
        <dbReference type="EMBL" id="GHG08326.1"/>
    </source>
</evidence>
<accession>A0ABQ3KCB3</accession>